<keyword evidence="2" id="KW-1185">Reference proteome</keyword>
<evidence type="ECO:0000313" key="1">
    <source>
        <dbReference type="EMBL" id="KAL1256375.1"/>
    </source>
</evidence>
<reference evidence="1 2" key="1">
    <citation type="submission" date="2023-09" db="EMBL/GenBank/DDBJ databases">
        <authorList>
            <person name="Wang M."/>
        </authorList>
    </citation>
    <scope>NUCLEOTIDE SEQUENCE [LARGE SCALE GENOMIC DNA]</scope>
    <source>
        <strain evidence="1">GT-2023</strain>
        <tissue evidence="1">Liver</tissue>
    </source>
</reference>
<gene>
    <name evidence="1" type="ORF">QQF64_011920</name>
</gene>
<dbReference type="Proteomes" id="UP001558613">
    <property type="component" value="Unassembled WGS sequence"/>
</dbReference>
<accession>A0ABR3LVK3</accession>
<sequence length="98" mass="10529">MTESQDHPALHAYANIPAFVFDWQVTSIPPFSGQGEMLGHEGHILDSVALFPRGFSPGRCCAHVCIHGGICVFALGNPPSLIKSCLLCLPHPHQRVSG</sequence>
<evidence type="ECO:0000313" key="2">
    <source>
        <dbReference type="Proteomes" id="UP001558613"/>
    </source>
</evidence>
<name>A0ABR3LVK3_9TELE</name>
<comment type="caution">
    <text evidence="1">The sequence shown here is derived from an EMBL/GenBank/DDBJ whole genome shotgun (WGS) entry which is preliminary data.</text>
</comment>
<dbReference type="EMBL" id="JAYMGO010000018">
    <property type="protein sequence ID" value="KAL1256375.1"/>
    <property type="molecule type" value="Genomic_DNA"/>
</dbReference>
<proteinExistence type="predicted"/>
<organism evidence="1 2">
    <name type="scientific">Cirrhinus molitorella</name>
    <name type="common">mud carp</name>
    <dbReference type="NCBI Taxonomy" id="172907"/>
    <lineage>
        <taxon>Eukaryota</taxon>
        <taxon>Metazoa</taxon>
        <taxon>Chordata</taxon>
        <taxon>Craniata</taxon>
        <taxon>Vertebrata</taxon>
        <taxon>Euteleostomi</taxon>
        <taxon>Actinopterygii</taxon>
        <taxon>Neopterygii</taxon>
        <taxon>Teleostei</taxon>
        <taxon>Ostariophysi</taxon>
        <taxon>Cypriniformes</taxon>
        <taxon>Cyprinidae</taxon>
        <taxon>Labeoninae</taxon>
        <taxon>Labeonini</taxon>
        <taxon>Cirrhinus</taxon>
    </lineage>
</organism>
<protein>
    <submittedName>
        <fullName evidence="1">Uncharacterized protein</fullName>
    </submittedName>
</protein>